<dbReference type="Gramene" id="OMO83930">
    <property type="protein sequence ID" value="OMO83930"/>
    <property type="gene ID" value="CCACVL1_11083"/>
</dbReference>
<protein>
    <submittedName>
        <fullName evidence="1">Uncharacterized protein</fullName>
    </submittedName>
</protein>
<name>A0A1R3IN09_COCAP</name>
<dbReference type="AlphaFoldDB" id="A0A1R3IN09"/>
<sequence>VEVKSLMKGHSSLIRSYILIYFHITIPQPPAVPLLLNSRLKPNPIASVAGSDLHKCTMSCLPGSDAAQTKT</sequence>
<keyword evidence="2" id="KW-1185">Reference proteome</keyword>
<proteinExistence type="predicted"/>
<dbReference type="EMBL" id="AWWV01009801">
    <property type="protein sequence ID" value="OMO83930.1"/>
    <property type="molecule type" value="Genomic_DNA"/>
</dbReference>
<dbReference type="Proteomes" id="UP000188268">
    <property type="component" value="Unassembled WGS sequence"/>
</dbReference>
<comment type="caution">
    <text evidence="1">The sequence shown here is derived from an EMBL/GenBank/DDBJ whole genome shotgun (WGS) entry which is preliminary data.</text>
</comment>
<gene>
    <name evidence="1" type="ORF">CCACVL1_11083</name>
</gene>
<accession>A0A1R3IN09</accession>
<evidence type="ECO:0000313" key="1">
    <source>
        <dbReference type="EMBL" id="OMO83930.1"/>
    </source>
</evidence>
<feature type="non-terminal residue" evidence="1">
    <location>
        <position position="1"/>
    </location>
</feature>
<reference evidence="1 2" key="1">
    <citation type="submission" date="2013-09" db="EMBL/GenBank/DDBJ databases">
        <title>Corchorus capsularis genome sequencing.</title>
        <authorList>
            <person name="Alam M."/>
            <person name="Haque M.S."/>
            <person name="Islam M.S."/>
            <person name="Emdad E.M."/>
            <person name="Islam M.M."/>
            <person name="Ahmed B."/>
            <person name="Halim A."/>
            <person name="Hossen Q.M.M."/>
            <person name="Hossain M.Z."/>
            <person name="Ahmed R."/>
            <person name="Khan M.M."/>
            <person name="Islam R."/>
            <person name="Rashid M.M."/>
            <person name="Khan S.A."/>
            <person name="Rahman M.S."/>
            <person name="Alam M."/>
        </authorList>
    </citation>
    <scope>NUCLEOTIDE SEQUENCE [LARGE SCALE GENOMIC DNA]</scope>
    <source>
        <strain evidence="2">cv. CVL-1</strain>
        <tissue evidence="1">Whole seedling</tissue>
    </source>
</reference>
<organism evidence="1 2">
    <name type="scientific">Corchorus capsularis</name>
    <name type="common">Jute</name>
    <dbReference type="NCBI Taxonomy" id="210143"/>
    <lineage>
        <taxon>Eukaryota</taxon>
        <taxon>Viridiplantae</taxon>
        <taxon>Streptophyta</taxon>
        <taxon>Embryophyta</taxon>
        <taxon>Tracheophyta</taxon>
        <taxon>Spermatophyta</taxon>
        <taxon>Magnoliopsida</taxon>
        <taxon>eudicotyledons</taxon>
        <taxon>Gunneridae</taxon>
        <taxon>Pentapetalae</taxon>
        <taxon>rosids</taxon>
        <taxon>malvids</taxon>
        <taxon>Malvales</taxon>
        <taxon>Malvaceae</taxon>
        <taxon>Grewioideae</taxon>
        <taxon>Apeibeae</taxon>
        <taxon>Corchorus</taxon>
    </lineage>
</organism>
<evidence type="ECO:0000313" key="2">
    <source>
        <dbReference type="Proteomes" id="UP000188268"/>
    </source>
</evidence>